<feature type="region of interest" description="Disordered" evidence="6">
    <location>
        <begin position="202"/>
        <end position="252"/>
    </location>
</feature>
<dbReference type="SUPFAM" id="SSF56059">
    <property type="entry name" value="Glutathione synthetase ATP-binding domain-like"/>
    <property type="match status" value="1"/>
</dbReference>
<evidence type="ECO:0000256" key="3">
    <source>
        <dbReference type="ARBA" id="ARBA00022701"/>
    </source>
</evidence>
<dbReference type="InterPro" id="IPR004344">
    <property type="entry name" value="TTL/TTLL_fam"/>
</dbReference>
<keyword evidence="5" id="KW-0067">ATP-binding</keyword>
<dbReference type="PANTHER" id="PTHR12241:SF162">
    <property type="entry name" value="TUBULIN MONOGLUTAMYLASE TTLL4"/>
    <property type="match status" value="1"/>
</dbReference>
<dbReference type="AlphaFoldDB" id="A0A7L2VW45"/>
<feature type="non-terminal residue" evidence="7">
    <location>
        <position position="1"/>
    </location>
</feature>
<dbReference type="GO" id="GO:0015631">
    <property type="term" value="F:tubulin binding"/>
    <property type="evidence" value="ECO:0007669"/>
    <property type="project" value="TreeGrafter"/>
</dbReference>
<protein>
    <submittedName>
        <fullName evidence="7">TTLL4 polyglutamylase</fullName>
    </submittedName>
</protein>
<dbReference type="OrthoDB" id="202825at2759"/>
<proteinExistence type="inferred from homology"/>
<organism evidence="7 8">
    <name type="scientific">Brachypteracias leptosomus</name>
    <name type="common">short-legged ground-roller</name>
    <dbReference type="NCBI Taxonomy" id="135165"/>
    <lineage>
        <taxon>Eukaryota</taxon>
        <taxon>Metazoa</taxon>
        <taxon>Chordata</taxon>
        <taxon>Craniata</taxon>
        <taxon>Vertebrata</taxon>
        <taxon>Euteleostomi</taxon>
        <taxon>Archelosauria</taxon>
        <taxon>Archosauria</taxon>
        <taxon>Dinosauria</taxon>
        <taxon>Saurischia</taxon>
        <taxon>Theropoda</taxon>
        <taxon>Coelurosauria</taxon>
        <taxon>Aves</taxon>
        <taxon>Neognathae</taxon>
        <taxon>Neoaves</taxon>
        <taxon>Telluraves</taxon>
        <taxon>Coraciimorphae</taxon>
        <taxon>Coraciiformes</taxon>
        <taxon>Brachypteraciidae</taxon>
        <taxon>Brachypteracias</taxon>
    </lineage>
</organism>
<feature type="compositionally biased region" description="Low complexity" evidence="6">
    <location>
        <begin position="275"/>
        <end position="286"/>
    </location>
</feature>
<dbReference type="GO" id="GO:0000226">
    <property type="term" value="P:microtubule cytoskeleton organization"/>
    <property type="evidence" value="ECO:0007669"/>
    <property type="project" value="TreeGrafter"/>
</dbReference>
<evidence type="ECO:0000256" key="4">
    <source>
        <dbReference type="ARBA" id="ARBA00022741"/>
    </source>
</evidence>
<dbReference type="GO" id="GO:0070740">
    <property type="term" value="F:tubulin-glutamic acid ligase activity"/>
    <property type="evidence" value="ECO:0007669"/>
    <property type="project" value="TreeGrafter"/>
</dbReference>
<keyword evidence="4" id="KW-0547">Nucleotide-binding</keyword>
<sequence>MASAGPECAPLGAEQEKKVGLESGTLLAGRAQPRRAWHLTQQQAKPIWALEKNYVSAFQDGSLLPSGIPLQQPCFLCPPSLCHTHPTEDALPSPPLAQPCLDLGRSSLLYQRSCLNPKPSRFPFQSPPGTGSAKRRVMPSLLLEPCLLPALAEEHPGAGLRGSALSSAGQAASSSRPVLNNNSFLRPRSAKVPLLQSLESKKVKTTHSFPPASWSHCGDNRDCSPGSLDSRAVKSSDPPSPSHVPSSVILRKEQCSWEDAEKKAQSLEEKDLELGPPEGGQQPSGQTATHNGFGHEVESSGLRNMSSLSPWKSRWSQHVLAQLTPKETITPLSLELGSHGLNGDSSLTGPDGAAVCTKHISVHLLTSHAGSPDHQQADHQLVSSLSPPRGDQGVRAEPPHLAGISEVATQMSAIQLEKEEKQAQAVLPGRLEAPAEQLPLELSHPQDEAEEELLDGLEESCSQEEEEEDSDSDASSAAGVSSSGSMALGSRDRIECLAQPAEAQEKVLKPALVCSLFPNVPPTIYFSTRDERVEKLPWEQRKLLRWKMCTVTPNIVKQTIGRSHFRVSKKSNDWLGCWGHHMKSPSFRAIREHQKLNHFPGSFQIGRKDRLWRNLLKMQARCGKKEFNFFPQSFILPQDIKLLRKAWEEGASRQKWIVKPPASARGIGIQVIHKWSQLPKRRPLLVQRYLHKPYLIGGKKFDLRIYVYVTCYDPLRVYLFKDGLVRFASCKYSSSMKSLSNKFMHLTNYSVNKKNTEYKSNSDETACQGHKWALKALWSYLTQKGVNSEAIWEKIKDIVIKTIIASEPYVNSLVKMYVRRPYCCHELFGFDIMLDENLKPWILEVNISPSLHSNSPLDVSIKGQMIRDLLNLAGFVLPSMDSGASEPQATSVSTCSLGSALKEEPKPASEQLLAEKMKKAYYLTQKIPDQDFYSSVLDILTPADVQVLVETEDEYSRRGQFERVFPTQGSTRYLRFFEQPRYFNILLTQWELKYYLNKHKGLELLKNWCVEGYHTGTGVDLAQMWSLPKSFFLQKSGVQSNGLSKLELGRLGTLLPPASEDLPSCLEPSPARSLLLNKCPGGADQKPSGCLSDPTLVV</sequence>
<dbReference type="FunFam" id="3.30.470.20:FF:000009">
    <property type="entry name" value="tubulin polyglutamylase TTLL5 isoform X1"/>
    <property type="match status" value="1"/>
</dbReference>
<evidence type="ECO:0000256" key="2">
    <source>
        <dbReference type="ARBA" id="ARBA00022598"/>
    </source>
</evidence>
<feature type="non-terminal residue" evidence="7">
    <location>
        <position position="1098"/>
    </location>
</feature>
<evidence type="ECO:0000256" key="1">
    <source>
        <dbReference type="ARBA" id="ARBA00006820"/>
    </source>
</evidence>
<evidence type="ECO:0000313" key="7">
    <source>
        <dbReference type="EMBL" id="NXS62086.1"/>
    </source>
</evidence>
<feature type="region of interest" description="Disordered" evidence="6">
    <location>
        <begin position="369"/>
        <end position="397"/>
    </location>
</feature>
<dbReference type="GO" id="GO:0005874">
    <property type="term" value="C:microtubule"/>
    <property type="evidence" value="ECO:0007669"/>
    <property type="project" value="UniProtKB-KW"/>
</dbReference>
<keyword evidence="2" id="KW-0436">Ligase</keyword>
<name>A0A7L2VW45_9AVES</name>
<dbReference type="Pfam" id="PF03133">
    <property type="entry name" value="TTL"/>
    <property type="match status" value="1"/>
</dbReference>
<dbReference type="Proteomes" id="UP000520535">
    <property type="component" value="Unassembled WGS sequence"/>
</dbReference>
<feature type="compositionally biased region" description="Low complexity" evidence="6">
    <location>
        <begin position="473"/>
        <end position="486"/>
    </location>
</feature>
<gene>
    <name evidence="7" type="primary">Ttll4</name>
    <name evidence="7" type="ORF">BRALEP_R03292</name>
</gene>
<feature type="region of interest" description="Disordered" evidence="6">
    <location>
        <begin position="272"/>
        <end position="305"/>
    </location>
</feature>
<evidence type="ECO:0000256" key="6">
    <source>
        <dbReference type="SAM" id="MobiDB-lite"/>
    </source>
</evidence>
<feature type="region of interest" description="Disordered" evidence="6">
    <location>
        <begin position="437"/>
        <end position="486"/>
    </location>
</feature>
<feature type="compositionally biased region" description="Acidic residues" evidence="6">
    <location>
        <begin position="448"/>
        <end position="472"/>
    </location>
</feature>
<reference evidence="7 8" key="1">
    <citation type="submission" date="2019-09" db="EMBL/GenBank/DDBJ databases">
        <title>Bird 10,000 Genomes (B10K) Project - Family phase.</title>
        <authorList>
            <person name="Zhang G."/>
        </authorList>
    </citation>
    <scope>NUCLEOTIDE SEQUENCE [LARGE SCALE GENOMIC DNA]</scope>
    <source>
        <strain evidence="7">B10K-DU-012-52</strain>
    </source>
</reference>
<dbReference type="GO" id="GO:0005524">
    <property type="term" value="F:ATP binding"/>
    <property type="evidence" value="ECO:0007669"/>
    <property type="project" value="UniProtKB-KW"/>
</dbReference>
<evidence type="ECO:0000256" key="5">
    <source>
        <dbReference type="ARBA" id="ARBA00022840"/>
    </source>
</evidence>
<dbReference type="Gene3D" id="3.30.470.20">
    <property type="entry name" value="ATP-grasp fold, B domain"/>
    <property type="match status" value="1"/>
</dbReference>
<dbReference type="PROSITE" id="PS51221">
    <property type="entry name" value="TTL"/>
    <property type="match status" value="1"/>
</dbReference>
<comment type="similarity">
    <text evidence="1">Belongs to the tubulin--tyrosine ligase family.</text>
</comment>
<accession>A0A7L2VW45</accession>
<keyword evidence="8" id="KW-1185">Reference proteome</keyword>
<dbReference type="EMBL" id="VYZX01028357">
    <property type="protein sequence ID" value="NXS62086.1"/>
    <property type="molecule type" value="Genomic_DNA"/>
</dbReference>
<keyword evidence="3" id="KW-0493">Microtubule</keyword>
<dbReference type="GO" id="GO:0036064">
    <property type="term" value="C:ciliary basal body"/>
    <property type="evidence" value="ECO:0007669"/>
    <property type="project" value="TreeGrafter"/>
</dbReference>
<comment type="caution">
    <text evidence="7">The sequence shown here is derived from an EMBL/GenBank/DDBJ whole genome shotgun (WGS) entry which is preliminary data.</text>
</comment>
<evidence type="ECO:0000313" key="8">
    <source>
        <dbReference type="Proteomes" id="UP000520535"/>
    </source>
</evidence>
<dbReference type="PANTHER" id="PTHR12241">
    <property type="entry name" value="TUBULIN POLYGLUTAMYLASE"/>
    <property type="match status" value="1"/>
</dbReference>